<comment type="caution">
    <text evidence="1">The sequence shown here is derived from an EMBL/GenBank/DDBJ whole genome shotgun (WGS) entry which is preliminary data.</text>
</comment>
<organism evidence="1 2">
    <name type="scientific">Campylobacter showae RM3277</name>
    <dbReference type="NCBI Taxonomy" id="553219"/>
    <lineage>
        <taxon>Bacteria</taxon>
        <taxon>Pseudomonadati</taxon>
        <taxon>Campylobacterota</taxon>
        <taxon>Epsilonproteobacteria</taxon>
        <taxon>Campylobacterales</taxon>
        <taxon>Campylobacteraceae</taxon>
        <taxon>Campylobacter</taxon>
    </lineage>
</organism>
<evidence type="ECO:0000313" key="2">
    <source>
        <dbReference type="Proteomes" id="UP000003107"/>
    </source>
</evidence>
<accession>C6RH22</accession>
<dbReference type="AlphaFoldDB" id="C6RH22"/>
<dbReference type="STRING" id="553219.CAMSH0001_1656"/>
<dbReference type="eggNOG" id="ENOG5031B1M">
    <property type="taxonomic scope" value="Bacteria"/>
</dbReference>
<name>C6RH22_9BACT</name>
<proteinExistence type="predicted"/>
<evidence type="ECO:0000313" key="1">
    <source>
        <dbReference type="EMBL" id="EET79378.1"/>
    </source>
</evidence>
<dbReference type="Proteomes" id="UP000003107">
    <property type="component" value="Unassembled WGS sequence"/>
</dbReference>
<protein>
    <submittedName>
        <fullName evidence="1">Uncharacterized protein</fullName>
    </submittedName>
</protein>
<dbReference type="EMBL" id="ACVQ01000022">
    <property type="protein sequence ID" value="EET79378.1"/>
    <property type="molecule type" value="Genomic_DNA"/>
</dbReference>
<reference evidence="1 2" key="1">
    <citation type="submission" date="2009-07" db="EMBL/GenBank/DDBJ databases">
        <authorList>
            <person name="Madupu R."/>
            <person name="Sebastian Y."/>
            <person name="Durkin A.S."/>
            <person name="Torralba M."/>
            <person name="Methe B."/>
            <person name="Sutton G.G."/>
            <person name="Strausberg R.L."/>
            <person name="Nelson K.E."/>
        </authorList>
    </citation>
    <scope>NUCLEOTIDE SEQUENCE [LARGE SCALE GENOMIC DNA]</scope>
    <source>
        <strain evidence="1 2">RM3277</strain>
    </source>
</reference>
<keyword evidence="2" id="KW-1185">Reference proteome</keyword>
<sequence>MSFERFLRSWLKFSSADYLCFALLATASRGLAYAKFYLRNPKNHLKILRLIIVAFKFEAKFANFSFKFYPPRPAS</sequence>
<gene>
    <name evidence="1" type="ORF">CAMSH0001_1656</name>
</gene>